<evidence type="ECO:0000313" key="2">
    <source>
        <dbReference type="Proteomes" id="UP000241769"/>
    </source>
</evidence>
<comment type="caution">
    <text evidence="1">The sequence shown here is derived from an EMBL/GenBank/DDBJ whole genome shotgun (WGS) entry which is preliminary data.</text>
</comment>
<dbReference type="AlphaFoldDB" id="A0A2P6MVF9"/>
<protein>
    <submittedName>
        <fullName evidence="1">Uncharacterized protein</fullName>
    </submittedName>
</protein>
<accession>A0A2P6MVF9</accession>
<name>A0A2P6MVF9_9EUKA</name>
<gene>
    <name evidence="1" type="ORF">PROFUN_15397</name>
</gene>
<organism evidence="1 2">
    <name type="scientific">Planoprotostelium fungivorum</name>
    <dbReference type="NCBI Taxonomy" id="1890364"/>
    <lineage>
        <taxon>Eukaryota</taxon>
        <taxon>Amoebozoa</taxon>
        <taxon>Evosea</taxon>
        <taxon>Variosea</taxon>
        <taxon>Cavosteliida</taxon>
        <taxon>Cavosteliaceae</taxon>
        <taxon>Planoprotostelium</taxon>
    </lineage>
</organism>
<keyword evidence="2" id="KW-1185">Reference proteome</keyword>
<reference evidence="1 2" key="1">
    <citation type="journal article" date="2018" name="Genome Biol. Evol.">
        <title>Multiple Roots of Fruiting Body Formation in Amoebozoa.</title>
        <authorList>
            <person name="Hillmann F."/>
            <person name="Forbes G."/>
            <person name="Novohradska S."/>
            <person name="Ferling I."/>
            <person name="Riege K."/>
            <person name="Groth M."/>
            <person name="Westermann M."/>
            <person name="Marz M."/>
            <person name="Spaller T."/>
            <person name="Winckler T."/>
            <person name="Schaap P."/>
            <person name="Glockner G."/>
        </authorList>
    </citation>
    <scope>NUCLEOTIDE SEQUENCE [LARGE SCALE GENOMIC DNA]</scope>
    <source>
        <strain evidence="1 2">Jena</strain>
    </source>
</reference>
<proteinExistence type="predicted"/>
<dbReference type="EMBL" id="MDYQ01000368">
    <property type="protein sequence ID" value="PRP75689.1"/>
    <property type="molecule type" value="Genomic_DNA"/>
</dbReference>
<dbReference type="Proteomes" id="UP000241769">
    <property type="component" value="Unassembled WGS sequence"/>
</dbReference>
<evidence type="ECO:0000313" key="1">
    <source>
        <dbReference type="EMBL" id="PRP75689.1"/>
    </source>
</evidence>
<sequence>MTPSRGSLNGSVYRIFEGNIVPGDLMAEAEEEGFSNYRVSN</sequence>
<dbReference type="InParanoid" id="A0A2P6MVF9"/>